<dbReference type="Gene3D" id="1.25.10.10">
    <property type="entry name" value="Leucine-rich Repeat Variant"/>
    <property type="match status" value="1"/>
</dbReference>
<dbReference type="SUPFAM" id="SSF48371">
    <property type="entry name" value="ARM repeat"/>
    <property type="match status" value="1"/>
</dbReference>
<name>A0ABS5C410_9BACT</name>
<feature type="chain" id="PRO_5046817777" evidence="1">
    <location>
        <begin position="27"/>
        <end position="544"/>
    </location>
</feature>
<gene>
    <name evidence="2" type="ORF">J8F10_36365</name>
</gene>
<evidence type="ECO:0000313" key="3">
    <source>
        <dbReference type="Proteomes" id="UP000676565"/>
    </source>
</evidence>
<accession>A0ABS5C410</accession>
<evidence type="ECO:0000313" key="2">
    <source>
        <dbReference type="EMBL" id="MBP3960729.1"/>
    </source>
</evidence>
<keyword evidence="3" id="KW-1185">Reference proteome</keyword>
<protein>
    <submittedName>
        <fullName evidence="2">HEAT repeat domain-containing protein</fullName>
    </submittedName>
</protein>
<proteinExistence type="predicted"/>
<reference evidence="2 3" key="1">
    <citation type="submission" date="2021-04" db="EMBL/GenBank/DDBJ databases">
        <authorList>
            <person name="Ivanova A."/>
        </authorList>
    </citation>
    <scope>NUCLEOTIDE SEQUENCE [LARGE SCALE GENOMIC DNA]</scope>
    <source>
        <strain evidence="2 3">G18</strain>
    </source>
</reference>
<feature type="signal peptide" evidence="1">
    <location>
        <begin position="1"/>
        <end position="26"/>
    </location>
</feature>
<dbReference type="InterPro" id="IPR016024">
    <property type="entry name" value="ARM-type_fold"/>
</dbReference>
<organism evidence="2 3">
    <name type="scientific">Gemmata palustris</name>
    <dbReference type="NCBI Taxonomy" id="2822762"/>
    <lineage>
        <taxon>Bacteria</taxon>
        <taxon>Pseudomonadati</taxon>
        <taxon>Planctomycetota</taxon>
        <taxon>Planctomycetia</taxon>
        <taxon>Gemmatales</taxon>
        <taxon>Gemmataceae</taxon>
        <taxon>Gemmata</taxon>
    </lineage>
</organism>
<sequence length="544" mass="59389">MVGYRSSRFVPVLVAGALMLSGPALAQQTGVQTLLPPPITIPVPPPPATSPLPSLELPALPTPPQPQPVPNFMPSVGGLPPTMPAPIRLAFKIDPNASVKDLLPPAPKIARARGPLVTDDLTKVEEVEFEARPEKVPSDGKLTERAAHQLAKINHMNAKKTDAFMAALVENRPDLAGLPFAMGDDCRTSGERSKQFGHAVATIRRSFPNQTTFGRQADGVPPGVQGFWPLYTTFCDQEDATRSRTDKVLAEHVAVARIAALMQMLAPESPELRTGLVKYLAAVQHAEATKALAKLAVFSSEDEVRNAAIDVLKVRREKDYTDILVKGLRYPFPAVAKRSADAITRIGRTDLIAELVAVLEEEDPRMPQLKKDADKKTLVVREMVKVNHHRNCMMCHAPNANSVVPASALAAEVPVQGQPLPTPAQGYRQSSPELMIRLDVTYLRQDFSVMLAVADAHPWPELQRFDFLVRERTLTGDEAAAYRDKLTPKEIGVLSPYHRAALAALRELTGKDTSPTAAAWRKLLDMPTKSDTKTKTEVIEIIRG</sequence>
<dbReference type="InterPro" id="IPR011989">
    <property type="entry name" value="ARM-like"/>
</dbReference>
<dbReference type="RefSeq" id="WP_210663053.1">
    <property type="nucleotide sequence ID" value="NZ_JAGKQQ010000002.1"/>
</dbReference>
<dbReference type="Proteomes" id="UP000676565">
    <property type="component" value="Unassembled WGS sequence"/>
</dbReference>
<evidence type="ECO:0000256" key="1">
    <source>
        <dbReference type="SAM" id="SignalP"/>
    </source>
</evidence>
<dbReference type="Pfam" id="PF13646">
    <property type="entry name" value="HEAT_2"/>
    <property type="match status" value="1"/>
</dbReference>
<keyword evidence="1" id="KW-0732">Signal</keyword>
<dbReference type="EMBL" id="JAGKQQ010000002">
    <property type="protein sequence ID" value="MBP3960729.1"/>
    <property type="molecule type" value="Genomic_DNA"/>
</dbReference>
<comment type="caution">
    <text evidence="2">The sequence shown here is derived from an EMBL/GenBank/DDBJ whole genome shotgun (WGS) entry which is preliminary data.</text>
</comment>